<name>A0A3P8XEC1_ESOLU</name>
<dbReference type="InterPro" id="IPR007237">
    <property type="entry name" value="CD20-like"/>
</dbReference>
<dbReference type="GeneTree" id="ENSGT00970000193711"/>
<reference evidence="7" key="2">
    <citation type="submission" date="2020-02" db="EMBL/GenBank/DDBJ databases">
        <title>Esox lucius (northern pike) genome, fEsoLuc1, primary haplotype.</title>
        <authorList>
            <person name="Myers G."/>
            <person name="Karagic N."/>
            <person name="Meyer A."/>
            <person name="Pippel M."/>
            <person name="Reichard M."/>
            <person name="Winkler S."/>
            <person name="Tracey A."/>
            <person name="Sims Y."/>
            <person name="Howe K."/>
            <person name="Rhie A."/>
            <person name="Formenti G."/>
            <person name="Durbin R."/>
            <person name="Fedrigo O."/>
            <person name="Jarvis E.D."/>
        </authorList>
    </citation>
    <scope>NUCLEOTIDE SEQUENCE [LARGE SCALE GENOMIC DNA]</scope>
</reference>
<dbReference type="Bgee" id="ENSELUG00000002924">
    <property type="expression patterns" value="Expressed in spleen and 9 other cell types or tissues"/>
</dbReference>
<dbReference type="RefSeq" id="XP_019896194.2">
    <property type="nucleotide sequence ID" value="XM_020040635.2"/>
</dbReference>
<evidence type="ECO:0000256" key="5">
    <source>
        <dbReference type="ARBA" id="ARBA00023136"/>
    </source>
</evidence>
<dbReference type="GO" id="GO:0016020">
    <property type="term" value="C:membrane"/>
    <property type="evidence" value="ECO:0007669"/>
    <property type="project" value="UniProtKB-SubCell"/>
</dbReference>
<dbReference type="Proteomes" id="UP000265140">
    <property type="component" value="Chromosome 20"/>
</dbReference>
<evidence type="ECO:0000256" key="1">
    <source>
        <dbReference type="ARBA" id="ARBA00004141"/>
    </source>
</evidence>
<sequence length="235" mass="26489">MTRCMGCYYWFSEHGIRRRTHNKGNRYRQAPSVISSIKKETYSRRLMRYTFYSDECMVITIPLGSLRDASEGQLMPEKFHCVFKDVYKVFLKGQPKALGASQLIAGVLIICLGFLVVPDQTGNSPLSYTMPSFLFMAAGMLSYAAGHSPNICVTKVSFSLNMISSFWAVAAISLCILHLLQLKSEPRVFHGILGIIAVLLLTELIVAMVMIYWESKAVCRQHFNVLPMVTLKQDV</sequence>
<dbReference type="Pfam" id="PF04103">
    <property type="entry name" value="CD20"/>
    <property type="match status" value="1"/>
</dbReference>
<dbReference type="Ensembl" id="ENSELUT00000017399.3">
    <property type="protein sequence ID" value="ENSELUP00000001422.2"/>
    <property type="gene ID" value="ENSELUG00000002924.3"/>
</dbReference>
<protein>
    <submittedName>
        <fullName evidence="7">Si:ch211-269k10.5</fullName>
    </submittedName>
</protein>
<proteinExistence type="inferred from homology"/>
<keyword evidence="8" id="KW-1185">Reference proteome</keyword>
<comment type="similarity">
    <text evidence="2">Belongs to the MS4A family.</text>
</comment>
<dbReference type="PANTHER" id="PTHR23320">
    <property type="entry name" value="MEMBRANE-SPANNING 4-DOMAINS SUBFAMILY A MS4A -RELATED"/>
    <property type="match status" value="1"/>
</dbReference>
<feature type="transmembrane region" description="Helical" evidence="6">
    <location>
        <begin position="158"/>
        <end position="180"/>
    </location>
</feature>
<dbReference type="AlphaFoldDB" id="A0A3P8XEC1"/>
<organism evidence="7 8">
    <name type="scientific">Esox lucius</name>
    <name type="common">Northern pike</name>
    <dbReference type="NCBI Taxonomy" id="8010"/>
    <lineage>
        <taxon>Eukaryota</taxon>
        <taxon>Metazoa</taxon>
        <taxon>Chordata</taxon>
        <taxon>Craniata</taxon>
        <taxon>Vertebrata</taxon>
        <taxon>Euteleostomi</taxon>
        <taxon>Actinopterygii</taxon>
        <taxon>Neopterygii</taxon>
        <taxon>Teleostei</taxon>
        <taxon>Protacanthopterygii</taxon>
        <taxon>Esociformes</taxon>
        <taxon>Esocidae</taxon>
        <taxon>Esox</taxon>
    </lineage>
</organism>
<evidence type="ECO:0000313" key="7">
    <source>
        <dbReference type="Ensembl" id="ENSELUP00000001422.2"/>
    </source>
</evidence>
<keyword evidence="5 6" id="KW-0472">Membrane</keyword>
<reference evidence="7" key="3">
    <citation type="submission" date="2025-08" db="UniProtKB">
        <authorList>
            <consortium name="Ensembl"/>
        </authorList>
    </citation>
    <scope>IDENTIFICATION</scope>
</reference>
<dbReference type="OMA" id="WMSKAIC"/>
<evidence type="ECO:0000256" key="6">
    <source>
        <dbReference type="SAM" id="Phobius"/>
    </source>
</evidence>
<dbReference type="GeneID" id="105018764"/>
<evidence type="ECO:0000256" key="4">
    <source>
        <dbReference type="ARBA" id="ARBA00022989"/>
    </source>
</evidence>
<evidence type="ECO:0000256" key="2">
    <source>
        <dbReference type="ARBA" id="ARBA00009565"/>
    </source>
</evidence>
<reference evidence="8" key="1">
    <citation type="journal article" date="2014" name="PLoS ONE">
        <title>The genome and linkage map of the northern pike (Esox lucius): conserved synteny revealed between the salmonid sister group and the Neoteleostei.</title>
        <authorList>
            <person name="Rondeau E.B."/>
            <person name="Minkley D.R."/>
            <person name="Leong J.S."/>
            <person name="Messmer A.M."/>
            <person name="Jantzen J.R."/>
            <person name="von Schalburg K.R."/>
            <person name="Lemon C."/>
            <person name="Bird N.H."/>
            <person name="Koop B.F."/>
        </authorList>
    </citation>
    <scope>NUCLEOTIDE SEQUENCE</scope>
</reference>
<keyword evidence="3 6" id="KW-0812">Transmembrane</keyword>
<feature type="transmembrane region" description="Helical" evidence="6">
    <location>
        <begin position="128"/>
        <end position="146"/>
    </location>
</feature>
<evidence type="ECO:0000256" key="3">
    <source>
        <dbReference type="ARBA" id="ARBA00022692"/>
    </source>
</evidence>
<feature type="transmembrane region" description="Helical" evidence="6">
    <location>
        <begin position="192"/>
        <end position="213"/>
    </location>
</feature>
<keyword evidence="4 6" id="KW-1133">Transmembrane helix</keyword>
<reference evidence="7" key="4">
    <citation type="submission" date="2025-09" db="UniProtKB">
        <authorList>
            <consortium name="Ensembl"/>
        </authorList>
    </citation>
    <scope>IDENTIFICATION</scope>
</reference>
<evidence type="ECO:0000313" key="8">
    <source>
        <dbReference type="Proteomes" id="UP000265140"/>
    </source>
</evidence>
<accession>A0A3P8XEC1</accession>
<dbReference type="PANTHER" id="PTHR23320:SF158">
    <property type="entry name" value="CREB-BINDING PROTEIN-LIKE ISOFORM X1"/>
    <property type="match status" value="1"/>
</dbReference>
<comment type="subcellular location">
    <subcellularLocation>
        <location evidence="1">Membrane</location>
        <topology evidence="1">Multi-pass membrane protein</topology>
    </subcellularLocation>
</comment>
<dbReference type="InterPro" id="IPR030417">
    <property type="entry name" value="MS4A"/>
</dbReference>
<feature type="transmembrane region" description="Helical" evidence="6">
    <location>
        <begin position="97"/>
        <end position="116"/>
    </location>
</feature>